<organism evidence="2">
    <name type="scientific">Candidatus Kentrum sp. LFY</name>
    <dbReference type="NCBI Taxonomy" id="2126342"/>
    <lineage>
        <taxon>Bacteria</taxon>
        <taxon>Pseudomonadati</taxon>
        <taxon>Pseudomonadota</taxon>
        <taxon>Gammaproteobacteria</taxon>
        <taxon>Candidatus Kentrum</taxon>
    </lineage>
</organism>
<name>A0A450UY50_9GAMM</name>
<protein>
    <recommendedName>
        <fullName evidence="1">DUF4325 domain-containing protein</fullName>
    </recommendedName>
</protein>
<dbReference type="InterPro" id="IPR025474">
    <property type="entry name" value="DUF4325"/>
</dbReference>
<evidence type="ECO:0000259" key="1">
    <source>
        <dbReference type="Pfam" id="PF14213"/>
    </source>
</evidence>
<proteinExistence type="predicted"/>
<sequence>MAVQKVLNIAKDFSRYPAGRVVTDGPYSGQGFREEFLVPAMEAGEKFTIDLDGTRGYGSSFLEEAFGGLVRAGYSSKTILSLLTFQTNDESLIIEIREYIKDA</sequence>
<dbReference type="AlphaFoldDB" id="A0A450UY50"/>
<gene>
    <name evidence="2" type="ORF">BECKLFY1418A_GA0070994_10704</name>
</gene>
<reference evidence="2" key="1">
    <citation type="submission" date="2019-02" db="EMBL/GenBank/DDBJ databases">
        <authorList>
            <person name="Gruber-Vodicka R. H."/>
            <person name="Seah K. B. B."/>
        </authorList>
    </citation>
    <scope>NUCLEOTIDE SEQUENCE</scope>
    <source>
        <strain evidence="2">BECK_M6</strain>
    </source>
</reference>
<dbReference type="Pfam" id="PF14213">
    <property type="entry name" value="DUF4325"/>
    <property type="match status" value="1"/>
</dbReference>
<feature type="domain" description="DUF4325" evidence="1">
    <location>
        <begin position="28"/>
        <end position="90"/>
    </location>
</feature>
<accession>A0A450UY50</accession>
<dbReference type="EMBL" id="CAADFH010000070">
    <property type="protein sequence ID" value="VFJ97484.1"/>
    <property type="molecule type" value="Genomic_DNA"/>
</dbReference>
<evidence type="ECO:0000313" key="2">
    <source>
        <dbReference type="EMBL" id="VFJ97484.1"/>
    </source>
</evidence>